<evidence type="ECO:0000313" key="2">
    <source>
        <dbReference type="EMBL" id="TFJ85018.1"/>
    </source>
</evidence>
<feature type="compositionally biased region" description="Low complexity" evidence="1">
    <location>
        <begin position="10"/>
        <end position="23"/>
    </location>
</feature>
<dbReference type="AlphaFoldDB" id="A0A4D9D8P1"/>
<keyword evidence="3" id="KW-1185">Reference proteome</keyword>
<name>A0A4D9D8P1_9STRA</name>
<organism evidence="2 3">
    <name type="scientific">Nannochloropsis salina CCMP1776</name>
    <dbReference type="NCBI Taxonomy" id="1027361"/>
    <lineage>
        <taxon>Eukaryota</taxon>
        <taxon>Sar</taxon>
        <taxon>Stramenopiles</taxon>
        <taxon>Ochrophyta</taxon>
        <taxon>Eustigmatophyceae</taxon>
        <taxon>Eustigmatales</taxon>
        <taxon>Monodopsidaceae</taxon>
        <taxon>Microchloropsis</taxon>
        <taxon>Microchloropsis salina</taxon>
    </lineage>
</organism>
<sequence length="150" mass="15614">MEDDLEVMRSSAAAAAATRASISQDLEPARTLASELTANDTSDSDTEEGGEGKKYLRPPAAPQHVRIGQEYQAALPAMEEDTNEGSDEGEESNAQRPEAAQLRDGAEGSTSSPSSSVSSATNASSRAASMIAGRMNFDQDGLDSGTRACQ</sequence>
<dbReference type="Proteomes" id="UP000355283">
    <property type="component" value="Unassembled WGS sequence"/>
</dbReference>
<dbReference type="EMBL" id="SDOX01000016">
    <property type="protein sequence ID" value="TFJ85018.1"/>
    <property type="molecule type" value="Genomic_DNA"/>
</dbReference>
<reference evidence="2 3" key="1">
    <citation type="submission" date="2019-01" db="EMBL/GenBank/DDBJ databases">
        <title>Nuclear Genome Assembly of the Microalgal Biofuel strain Nannochloropsis salina CCMP1776.</title>
        <authorList>
            <person name="Hovde B."/>
        </authorList>
    </citation>
    <scope>NUCLEOTIDE SEQUENCE [LARGE SCALE GENOMIC DNA]</scope>
    <source>
        <strain evidence="2 3">CCMP1776</strain>
    </source>
</reference>
<feature type="region of interest" description="Disordered" evidence="1">
    <location>
        <begin position="1"/>
        <end position="150"/>
    </location>
</feature>
<gene>
    <name evidence="2" type="ORF">NSK_003442</name>
</gene>
<feature type="compositionally biased region" description="Low complexity" evidence="1">
    <location>
        <begin position="109"/>
        <end position="129"/>
    </location>
</feature>
<comment type="caution">
    <text evidence="2">The sequence shown here is derived from an EMBL/GenBank/DDBJ whole genome shotgun (WGS) entry which is preliminary data.</text>
</comment>
<evidence type="ECO:0000313" key="3">
    <source>
        <dbReference type="Proteomes" id="UP000355283"/>
    </source>
</evidence>
<dbReference type="OrthoDB" id="10369209at2759"/>
<protein>
    <submittedName>
        <fullName evidence="2">Uncharacterized protein</fullName>
    </submittedName>
</protein>
<feature type="compositionally biased region" description="Acidic residues" evidence="1">
    <location>
        <begin position="78"/>
        <end position="91"/>
    </location>
</feature>
<proteinExistence type="predicted"/>
<evidence type="ECO:0000256" key="1">
    <source>
        <dbReference type="SAM" id="MobiDB-lite"/>
    </source>
</evidence>
<accession>A0A4D9D8P1</accession>